<organism evidence="3 4">
    <name type="scientific">Thiopseudomonas alkaliphila</name>
    <dbReference type="NCBI Taxonomy" id="1697053"/>
    <lineage>
        <taxon>Bacteria</taxon>
        <taxon>Pseudomonadati</taxon>
        <taxon>Pseudomonadota</taxon>
        <taxon>Gammaproteobacteria</taxon>
        <taxon>Pseudomonadales</taxon>
        <taxon>Pseudomonadaceae</taxon>
        <taxon>Thiopseudomonas</taxon>
    </lineage>
</organism>
<protein>
    <submittedName>
        <fullName evidence="3">DUF2897 family protein</fullName>
    </submittedName>
</protein>
<dbReference type="Proteomes" id="UP001173465">
    <property type="component" value="Unassembled WGS sequence"/>
</dbReference>
<dbReference type="RefSeq" id="WP_064496070.1">
    <property type="nucleotide sequence ID" value="NZ_CP012358.1"/>
</dbReference>
<reference evidence="3" key="1">
    <citation type="submission" date="2020-06" db="EMBL/GenBank/DDBJ databases">
        <authorList>
            <person name="Dong N."/>
        </authorList>
    </citation>
    <scope>NUCLEOTIDE SEQUENCE</scope>
    <source>
        <strain evidence="3">DF46-2-2</strain>
    </source>
</reference>
<name>A0AAW7DRC7_9GAMM</name>
<keyword evidence="2" id="KW-0812">Transmembrane</keyword>
<accession>A0AAW7DRC7</accession>
<evidence type="ECO:0000313" key="4">
    <source>
        <dbReference type="Proteomes" id="UP001173465"/>
    </source>
</evidence>
<keyword evidence="2" id="KW-0472">Membrane</keyword>
<feature type="transmembrane region" description="Helical" evidence="2">
    <location>
        <begin position="6"/>
        <end position="23"/>
    </location>
</feature>
<proteinExistence type="predicted"/>
<keyword evidence="2" id="KW-1133">Transmembrane helix</keyword>
<evidence type="ECO:0000313" key="3">
    <source>
        <dbReference type="EMBL" id="MDM1696560.1"/>
    </source>
</evidence>
<evidence type="ECO:0000256" key="1">
    <source>
        <dbReference type="SAM" id="MobiDB-lite"/>
    </source>
</evidence>
<dbReference type="InterPro" id="IPR021550">
    <property type="entry name" value="DUF2897"/>
</dbReference>
<dbReference type="AlphaFoldDB" id="A0AAW7DRC7"/>
<dbReference type="Pfam" id="PF11446">
    <property type="entry name" value="DUF2897"/>
    <property type="match status" value="1"/>
</dbReference>
<dbReference type="GeneID" id="93985011"/>
<comment type="caution">
    <text evidence="3">The sequence shown here is derived from an EMBL/GenBank/DDBJ whole genome shotgun (WGS) entry which is preliminary data.</text>
</comment>
<reference evidence="3" key="2">
    <citation type="journal article" date="2022" name="Sci. Total Environ.">
        <title>Prevalence, transmission, and molecular epidemiology of tet(X)-positive bacteria among humans, animals, and environmental niches in China: An epidemiological, and genomic-based study.</title>
        <authorList>
            <person name="Dong N."/>
            <person name="Zeng Y."/>
            <person name="Cai C."/>
            <person name="Sun C."/>
            <person name="Lu J."/>
            <person name="Liu C."/>
            <person name="Zhou H."/>
            <person name="Sun Q."/>
            <person name="Shu L."/>
            <person name="Wang H."/>
            <person name="Wang Y."/>
            <person name="Wang S."/>
            <person name="Wu C."/>
            <person name="Chan E.W."/>
            <person name="Chen G."/>
            <person name="Shen Z."/>
            <person name="Chen S."/>
            <person name="Zhang R."/>
        </authorList>
    </citation>
    <scope>NUCLEOTIDE SEQUENCE</scope>
    <source>
        <strain evidence="3">DF46-2-2</strain>
    </source>
</reference>
<sequence>MPWYLWGLIIVIFGSVIGSLLWLKNSANKMPIDPDKLERMKERNAELEAQEQAKEQQD</sequence>
<feature type="region of interest" description="Disordered" evidence="1">
    <location>
        <begin position="33"/>
        <end position="58"/>
    </location>
</feature>
<dbReference type="EMBL" id="JACANB010000004">
    <property type="protein sequence ID" value="MDM1696560.1"/>
    <property type="molecule type" value="Genomic_DNA"/>
</dbReference>
<evidence type="ECO:0000256" key="2">
    <source>
        <dbReference type="SAM" id="Phobius"/>
    </source>
</evidence>
<gene>
    <name evidence="3" type="ORF">HX099_07780</name>
</gene>